<evidence type="ECO:0000313" key="4">
    <source>
        <dbReference type="Proteomes" id="UP001549321"/>
    </source>
</evidence>
<keyword evidence="2" id="KW-1133">Transmembrane helix</keyword>
<dbReference type="Pfam" id="PF05656">
    <property type="entry name" value="DUF805"/>
    <property type="match status" value="1"/>
</dbReference>
<dbReference type="Proteomes" id="UP001549321">
    <property type="component" value="Unassembled WGS sequence"/>
</dbReference>
<dbReference type="PANTHER" id="PTHR34980">
    <property type="entry name" value="INNER MEMBRANE PROTEIN-RELATED-RELATED"/>
    <property type="match status" value="1"/>
</dbReference>
<evidence type="ECO:0000256" key="2">
    <source>
        <dbReference type="SAM" id="Phobius"/>
    </source>
</evidence>
<keyword evidence="2" id="KW-0472">Membrane</keyword>
<keyword evidence="4" id="KW-1185">Reference proteome</keyword>
<gene>
    <name evidence="3" type="ORF">ABIE08_003814</name>
</gene>
<feature type="region of interest" description="Disordered" evidence="1">
    <location>
        <begin position="142"/>
        <end position="162"/>
    </location>
</feature>
<proteinExistence type="predicted"/>
<sequence>MSLWQLLFSFQGRIARTKFLISIILVNVLLAALELALHKIFSVEIDDSLFWLTVSMINAMFAAFIWAALGVKRLHDRNKSGWWILAIQVVPSLILYPAIEVAQMGGPLATIGTIVATISIVVLLWSWIELVHLRGTRGENRFGPDPLAPTSSTPVSAEPGLA</sequence>
<evidence type="ECO:0000256" key="1">
    <source>
        <dbReference type="SAM" id="MobiDB-lite"/>
    </source>
</evidence>
<evidence type="ECO:0000313" key="3">
    <source>
        <dbReference type="EMBL" id="MET4635863.1"/>
    </source>
</evidence>
<protein>
    <submittedName>
        <fullName evidence="3">Uncharacterized membrane protein YhaH (DUF805 family)</fullName>
    </submittedName>
</protein>
<dbReference type="RefSeq" id="WP_354553407.1">
    <property type="nucleotide sequence ID" value="NZ_JBEPSM010000003.1"/>
</dbReference>
<comment type="caution">
    <text evidence="3">The sequence shown here is derived from an EMBL/GenBank/DDBJ whole genome shotgun (WGS) entry which is preliminary data.</text>
</comment>
<dbReference type="InterPro" id="IPR008523">
    <property type="entry name" value="DUF805"/>
</dbReference>
<dbReference type="EMBL" id="JBEPSM010000003">
    <property type="protein sequence ID" value="MET4635863.1"/>
    <property type="molecule type" value="Genomic_DNA"/>
</dbReference>
<feature type="transmembrane region" description="Helical" evidence="2">
    <location>
        <begin position="81"/>
        <end position="99"/>
    </location>
</feature>
<keyword evidence="2" id="KW-0812">Transmembrane</keyword>
<name>A0ABV2R591_9HYPH</name>
<dbReference type="PANTHER" id="PTHR34980:SF3">
    <property type="entry name" value="BLR8105 PROTEIN"/>
    <property type="match status" value="1"/>
</dbReference>
<feature type="transmembrane region" description="Helical" evidence="2">
    <location>
        <begin position="49"/>
        <end position="69"/>
    </location>
</feature>
<accession>A0ABV2R591</accession>
<feature type="transmembrane region" description="Helical" evidence="2">
    <location>
        <begin position="20"/>
        <end position="37"/>
    </location>
</feature>
<feature type="transmembrane region" description="Helical" evidence="2">
    <location>
        <begin position="105"/>
        <end position="128"/>
    </location>
</feature>
<organism evidence="3 4">
    <name type="scientific">Kaistia defluvii</name>
    <dbReference type="NCBI Taxonomy" id="410841"/>
    <lineage>
        <taxon>Bacteria</taxon>
        <taxon>Pseudomonadati</taxon>
        <taxon>Pseudomonadota</taxon>
        <taxon>Alphaproteobacteria</taxon>
        <taxon>Hyphomicrobiales</taxon>
        <taxon>Kaistiaceae</taxon>
        <taxon>Kaistia</taxon>
    </lineage>
</organism>
<reference evidence="3 4" key="1">
    <citation type="submission" date="2024-06" db="EMBL/GenBank/DDBJ databases">
        <title>Sorghum-associated microbial communities from plants grown in Nebraska, USA.</title>
        <authorList>
            <person name="Schachtman D."/>
        </authorList>
    </citation>
    <scope>NUCLEOTIDE SEQUENCE [LARGE SCALE GENOMIC DNA]</scope>
    <source>
        <strain evidence="3 4">3207</strain>
    </source>
</reference>